<dbReference type="InterPro" id="IPR025496">
    <property type="entry name" value="DUF4387"/>
</dbReference>
<protein>
    <submittedName>
        <fullName evidence="2">DUF4387 family protein</fullName>
    </submittedName>
</protein>
<name>A0A5N0VMT4_9PSEU</name>
<dbReference type="Proteomes" id="UP000319769">
    <property type="component" value="Unassembled WGS sequence"/>
</dbReference>
<gene>
    <name evidence="2" type="ORF">FPZ12_002675</name>
</gene>
<evidence type="ECO:0000259" key="1">
    <source>
        <dbReference type="Pfam" id="PF14330"/>
    </source>
</evidence>
<sequence length="108" mass="11747">MRLSEIAAVIRSKNAGPFCVTIDLFFDTREDYELARASRLLTPAGVAGAYGVSEDKVKGVHWDERVLGAKVSVLRWSSSSDPFCTDYFGAHLHHPLAAGELDPAEVLA</sequence>
<dbReference type="RefSeq" id="WP_144745807.1">
    <property type="nucleotide sequence ID" value="NZ_VMNW02000002.1"/>
</dbReference>
<evidence type="ECO:0000313" key="2">
    <source>
        <dbReference type="EMBL" id="KAA9166480.1"/>
    </source>
</evidence>
<dbReference type="OrthoDB" id="3296885at2"/>
<dbReference type="AlphaFoldDB" id="A0A5N0VMT4"/>
<evidence type="ECO:0000313" key="3">
    <source>
        <dbReference type="Proteomes" id="UP000319769"/>
    </source>
</evidence>
<keyword evidence="3" id="KW-1185">Reference proteome</keyword>
<proteinExistence type="predicted"/>
<reference evidence="2" key="1">
    <citation type="submission" date="2019-09" db="EMBL/GenBank/DDBJ databases">
        <authorList>
            <person name="Teo W.F.A."/>
            <person name="Duangmal K."/>
        </authorList>
    </citation>
    <scope>NUCLEOTIDE SEQUENCE [LARGE SCALE GENOMIC DNA]</scope>
    <source>
        <strain evidence="2">K81G1</strain>
    </source>
</reference>
<accession>A0A5N0VMT4</accession>
<feature type="domain" description="DUF4387" evidence="1">
    <location>
        <begin position="3"/>
        <end position="97"/>
    </location>
</feature>
<dbReference type="Pfam" id="PF14330">
    <property type="entry name" value="DUF4387"/>
    <property type="match status" value="1"/>
</dbReference>
<comment type="caution">
    <text evidence="2">The sequence shown here is derived from an EMBL/GenBank/DDBJ whole genome shotgun (WGS) entry which is preliminary data.</text>
</comment>
<organism evidence="2 3">
    <name type="scientific">Amycolatopsis acidicola</name>
    <dbReference type="NCBI Taxonomy" id="2596893"/>
    <lineage>
        <taxon>Bacteria</taxon>
        <taxon>Bacillati</taxon>
        <taxon>Actinomycetota</taxon>
        <taxon>Actinomycetes</taxon>
        <taxon>Pseudonocardiales</taxon>
        <taxon>Pseudonocardiaceae</taxon>
        <taxon>Amycolatopsis</taxon>
    </lineage>
</organism>
<dbReference type="EMBL" id="VMNW02000002">
    <property type="protein sequence ID" value="KAA9166480.1"/>
    <property type="molecule type" value="Genomic_DNA"/>
</dbReference>